<dbReference type="OrthoDB" id="4434566at2"/>
<dbReference type="InterPro" id="IPR009081">
    <property type="entry name" value="PP-bd_ACP"/>
</dbReference>
<dbReference type="Pfam" id="PF00668">
    <property type="entry name" value="Condensation"/>
    <property type="match status" value="1"/>
</dbReference>
<protein>
    <submittedName>
        <fullName evidence="6">Amino acid adenylation domain-containing protein</fullName>
    </submittedName>
</protein>
<sequence length="1154" mass="123684">MSPSEFVPLSAAQQSVWYAQQLNPDVPICIAQYIEIEGPLQTAVFERIAELAKDEVPGLRIRLVERDGIPFQTVEDDADEYFPVLDFSAEPDPRAAADAWIRADMASPMDLYGDRLYTMRFLRLGPELHRWYLRAHHIAVDGYTGAMVNAGIAELYTRLVQGGEYEPQERGDYWGHLAEDAAYRASERFAKDREYWTERFADLPEIVTLTSRTAPPSMDFLRSSTTLGPQESSELAVAARRLRTATPGMAIAATAAYMARVTGTEEVVLGLAVTGRTTELARATPTMMSNIVPLRVTVTPDLTVEELTRAVSRATARALRHQRYRVEDLRRDLGLLADGRRLYGAVVNIMPFDYTADFAGSRATAHALVLGLTEDVAFNIYDGLDGRGTRFDLDAHPGLYSAEEIAAHHERHVRFLRTLAAADPSTRVGDLPLLSDDERADVLTGWNGPETGRPAETVTGVFARHVAATPDAPALESADGTLRLSYAELDARADRLARRLTRLGAGPETPVATLLDRSPEIVVSSLAVLKAGGHYVPVHHSYPPDRVAWLIRDVGASVLLTDRVMLDRNPWLADAHQGGITLLVVDDPDGDADGAEAPGGGFAPVHPDQLAYGIFTSGSTGLPKGVGISHRAVVDFATDSRTRLAPGDRMLLHSAHAFDASTLELWRPLLGGATIVVAPPGMLDADVLERTVRDAGVTHAFATTSLFNLVAAERPAAFAPLRAVEFGGEAASAAAVARVLAACPDTAVRNAYGPTEATTYVTLHDTRGEVSADDPSVPIGSALDDTRLYVLDRALRPVPVGVPGELYVAGAGVARGYLGRPGLTAAAFVACPFGPPGERMYRTGDLVRLRPAGDAGGDGRPRRATLEYLDRVDQQVKIRGFRIELGEIEAALVRHPDVAHAAVVAREDRPGVKRLVAYVVAAPGAEPDPAALRRAAADTLPEYMVPSAVLVLPTLPLTGNGKLDVRALPVPDAAPADRPYRAPRTEAEKVLAGLFAEVLEVDRVGLDDGFFDLGGDSIIAMRLVSRARAAGLALSPRDVFQRPTVDELAATVSVLDTAAAETADPVGDVPATPIMRWLRELGGPVSGFHQSVLLRTPPRLGEDALARALGVLLDTHDALRMTLAADGSLAIPAGAPDAAALVRRVAVDGRDPDE</sequence>
<dbReference type="FunFam" id="2.30.38.10:FF:000001">
    <property type="entry name" value="Non-ribosomal peptide synthetase PvdI"/>
    <property type="match status" value="1"/>
</dbReference>
<dbReference type="GO" id="GO:0031177">
    <property type="term" value="F:phosphopantetheine binding"/>
    <property type="evidence" value="ECO:0007669"/>
    <property type="project" value="InterPro"/>
</dbReference>
<evidence type="ECO:0000256" key="2">
    <source>
        <dbReference type="ARBA" id="ARBA00006432"/>
    </source>
</evidence>
<dbReference type="Proteomes" id="UP000261811">
    <property type="component" value="Unassembled WGS sequence"/>
</dbReference>
<name>A0A372JBK2_9ACTN</name>
<dbReference type="Gene3D" id="3.30.300.30">
    <property type="match status" value="1"/>
</dbReference>
<reference evidence="6 7" key="1">
    <citation type="submission" date="2018-08" db="EMBL/GenBank/DDBJ databases">
        <title>Actinomadura jelena sp. nov., a novel Actinomycete isolated from soil in Chad.</title>
        <authorList>
            <person name="Shi L."/>
        </authorList>
    </citation>
    <scope>NUCLEOTIDE SEQUENCE [LARGE SCALE GENOMIC DNA]</scope>
    <source>
        <strain evidence="6 7">NEAU-G17</strain>
    </source>
</reference>
<proteinExistence type="inferred from homology"/>
<dbReference type="SMART" id="SM01294">
    <property type="entry name" value="PKS_PP_betabranch"/>
    <property type="match status" value="1"/>
</dbReference>
<dbReference type="GO" id="GO:0043041">
    <property type="term" value="P:amino acid activation for nonribosomal peptide biosynthetic process"/>
    <property type="evidence" value="ECO:0007669"/>
    <property type="project" value="TreeGrafter"/>
</dbReference>
<dbReference type="NCBIfam" id="TIGR01733">
    <property type="entry name" value="AA-adenyl-dom"/>
    <property type="match status" value="1"/>
</dbReference>
<dbReference type="GO" id="GO:0044550">
    <property type="term" value="P:secondary metabolite biosynthetic process"/>
    <property type="evidence" value="ECO:0007669"/>
    <property type="project" value="TreeGrafter"/>
</dbReference>
<dbReference type="PANTHER" id="PTHR45527">
    <property type="entry name" value="NONRIBOSOMAL PEPTIDE SYNTHETASE"/>
    <property type="match status" value="1"/>
</dbReference>
<dbReference type="SUPFAM" id="SSF52777">
    <property type="entry name" value="CoA-dependent acyltransferases"/>
    <property type="match status" value="3"/>
</dbReference>
<dbReference type="InterPro" id="IPR045851">
    <property type="entry name" value="AMP-bd_C_sf"/>
</dbReference>
<dbReference type="InterPro" id="IPR036736">
    <property type="entry name" value="ACP-like_sf"/>
</dbReference>
<dbReference type="Gene3D" id="3.30.559.10">
    <property type="entry name" value="Chloramphenicol acetyltransferase-like domain"/>
    <property type="match status" value="2"/>
</dbReference>
<dbReference type="GO" id="GO:0005737">
    <property type="term" value="C:cytoplasm"/>
    <property type="evidence" value="ECO:0007669"/>
    <property type="project" value="TreeGrafter"/>
</dbReference>
<gene>
    <name evidence="6" type="ORF">DZF91_33945</name>
</gene>
<comment type="similarity">
    <text evidence="2">Belongs to the ATP-dependent AMP-binding enzyme family.</text>
</comment>
<evidence type="ECO:0000256" key="1">
    <source>
        <dbReference type="ARBA" id="ARBA00001957"/>
    </source>
</evidence>
<dbReference type="PANTHER" id="PTHR45527:SF1">
    <property type="entry name" value="FATTY ACID SYNTHASE"/>
    <property type="match status" value="1"/>
</dbReference>
<dbReference type="Gene3D" id="2.30.38.10">
    <property type="entry name" value="Luciferase, Domain 3"/>
    <property type="match status" value="1"/>
</dbReference>
<evidence type="ECO:0000259" key="5">
    <source>
        <dbReference type="PROSITE" id="PS50075"/>
    </source>
</evidence>
<dbReference type="GO" id="GO:0003824">
    <property type="term" value="F:catalytic activity"/>
    <property type="evidence" value="ECO:0007669"/>
    <property type="project" value="InterPro"/>
</dbReference>
<dbReference type="Gene3D" id="1.10.1200.10">
    <property type="entry name" value="ACP-like"/>
    <property type="match status" value="1"/>
</dbReference>
<keyword evidence="7" id="KW-1185">Reference proteome</keyword>
<dbReference type="InterPro" id="IPR025110">
    <property type="entry name" value="AMP-bd_C"/>
</dbReference>
<dbReference type="InterPro" id="IPR020806">
    <property type="entry name" value="PKS_PP-bd"/>
</dbReference>
<evidence type="ECO:0000256" key="3">
    <source>
        <dbReference type="ARBA" id="ARBA00022450"/>
    </source>
</evidence>
<keyword evidence="4" id="KW-0597">Phosphoprotein</keyword>
<accession>A0A372JBK2</accession>
<dbReference type="RefSeq" id="WP_117361131.1">
    <property type="nucleotide sequence ID" value="NZ_QURH01000993.1"/>
</dbReference>
<dbReference type="PROSITE" id="PS50075">
    <property type="entry name" value="CARRIER"/>
    <property type="match status" value="1"/>
</dbReference>
<organism evidence="6 7">
    <name type="scientific">Actinomadura logoneensis</name>
    <dbReference type="NCBI Taxonomy" id="2293572"/>
    <lineage>
        <taxon>Bacteria</taxon>
        <taxon>Bacillati</taxon>
        <taxon>Actinomycetota</taxon>
        <taxon>Actinomycetes</taxon>
        <taxon>Streptosporangiales</taxon>
        <taxon>Thermomonosporaceae</taxon>
        <taxon>Actinomadura</taxon>
    </lineage>
</organism>
<comment type="caution">
    <text evidence="6">The sequence shown here is derived from an EMBL/GenBank/DDBJ whole genome shotgun (WGS) entry which is preliminary data.</text>
</comment>
<dbReference type="Gene3D" id="3.40.50.980">
    <property type="match status" value="2"/>
</dbReference>
<dbReference type="AlphaFoldDB" id="A0A372JBK2"/>
<dbReference type="InterPro" id="IPR010071">
    <property type="entry name" value="AA_adenyl_dom"/>
</dbReference>
<dbReference type="PROSITE" id="PS00012">
    <property type="entry name" value="PHOSPHOPANTETHEINE"/>
    <property type="match status" value="1"/>
</dbReference>
<dbReference type="GO" id="GO:0008610">
    <property type="term" value="P:lipid biosynthetic process"/>
    <property type="evidence" value="ECO:0007669"/>
    <property type="project" value="UniProtKB-ARBA"/>
</dbReference>
<dbReference type="Pfam" id="PF13193">
    <property type="entry name" value="AMP-binding_C"/>
    <property type="match status" value="1"/>
</dbReference>
<dbReference type="EMBL" id="QURH01000993">
    <property type="protein sequence ID" value="RFU37226.1"/>
    <property type="molecule type" value="Genomic_DNA"/>
</dbReference>
<dbReference type="CDD" id="cd12117">
    <property type="entry name" value="A_NRPS_Srf_like"/>
    <property type="match status" value="1"/>
</dbReference>
<dbReference type="InterPro" id="IPR000873">
    <property type="entry name" value="AMP-dep_synth/lig_dom"/>
</dbReference>
<keyword evidence="3" id="KW-0596">Phosphopantetheine</keyword>
<dbReference type="InterPro" id="IPR006162">
    <property type="entry name" value="Ppantetheine_attach_site"/>
</dbReference>
<dbReference type="Pfam" id="PF00550">
    <property type="entry name" value="PP-binding"/>
    <property type="match status" value="1"/>
</dbReference>
<dbReference type="Pfam" id="PF00501">
    <property type="entry name" value="AMP-binding"/>
    <property type="match status" value="1"/>
</dbReference>
<dbReference type="SMART" id="SM00823">
    <property type="entry name" value="PKS_PP"/>
    <property type="match status" value="1"/>
</dbReference>
<feature type="domain" description="Carrier" evidence="5">
    <location>
        <begin position="982"/>
        <end position="1056"/>
    </location>
</feature>
<evidence type="ECO:0000256" key="4">
    <source>
        <dbReference type="ARBA" id="ARBA00022553"/>
    </source>
</evidence>
<dbReference type="FunFam" id="1.10.1200.10:FF:000005">
    <property type="entry name" value="Nonribosomal peptide synthetase 1"/>
    <property type="match status" value="1"/>
</dbReference>
<comment type="cofactor">
    <cofactor evidence="1">
        <name>pantetheine 4'-phosphate</name>
        <dbReference type="ChEBI" id="CHEBI:47942"/>
    </cofactor>
</comment>
<dbReference type="Gene3D" id="3.30.559.30">
    <property type="entry name" value="Nonribosomal peptide synthetase, condensation domain"/>
    <property type="match status" value="1"/>
</dbReference>
<dbReference type="InterPro" id="IPR023213">
    <property type="entry name" value="CAT-like_dom_sf"/>
</dbReference>
<dbReference type="InterPro" id="IPR001242">
    <property type="entry name" value="Condensation_dom"/>
</dbReference>
<dbReference type="SUPFAM" id="SSF56801">
    <property type="entry name" value="Acetyl-CoA synthetase-like"/>
    <property type="match status" value="1"/>
</dbReference>
<feature type="non-terminal residue" evidence="6">
    <location>
        <position position="1154"/>
    </location>
</feature>
<dbReference type="FunFam" id="3.30.300.30:FF:000010">
    <property type="entry name" value="Enterobactin synthetase component F"/>
    <property type="match status" value="1"/>
</dbReference>
<dbReference type="SUPFAM" id="SSF47336">
    <property type="entry name" value="ACP-like"/>
    <property type="match status" value="1"/>
</dbReference>
<evidence type="ECO:0000313" key="7">
    <source>
        <dbReference type="Proteomes" id="UP000261811"/>
    </source>
</evidence>
<evidence type="ECO:0000313" key="6">
    <source>
        <dbReference type="EMBL" id="RFU37226.1"/>
    </source>
</evidence>